<feature type="chain" id="PRO_5009306821" evidence="8">
    <location>
        <begin position="20"/>
        <end position="131"/>
    </location>
</feature>
<reference evidence="10" key="1">
    <citation type="submission" date="2016-11" db="UniProtKB">
        <authorList>
            <consortium name="WormBaseParasite"/>
        </authorList>
    </citation>
    <scope>IDENTIFICATION</scope>
</reference>
<evidence type="ECO:0000256" key="5">
    <source>
        <dbReference type="ARBA" id="ARBA00022729"/>
    </source>
</evidence>
<evidence type="ECO:0000256" key="4">
    <source>
        <dbReference type="ARBA" id="ARBA00022685"/>
    </source>
</evidence>
<accession>A0A1I7SXT9</accession>
<dbReference type="AlphaFoldDB" id="A0A1I7SXT9"/>
<dbReference type="WBParaSite" id="Csp11.Scaffold171.g648.t1">
    <property type="protein sequence ID" value="Csp11.Scaffold171.g648.t1"/>
    <property type="gene ID" value="Csp11.Scaffold171.g648"/>
</dbReference>
<evidence type="ECO:0000256" key="1">
    <source>
        <dbReference type="ARBA" id="ARBA00004613"/>
    </source>
</evidence>
<keyword evidence="6" id="KW-0027">Amidation</keyword>
<evidence type="ECO:0000256" key="8">
    <source>
        <dbReference type="SAM" id="SignalP"/>
    </source>
</evidence>
<feature type="signal peptide" evidence="8">
    <location>
        <begin position="1"/>
        <end position="19"/>
    </location>
</feature>
<dbReference type="GO" id="GO:0007218">
    <property type="term" value="P:neuropeptide signaling pathway"/>
    <property type="evidence" value="ECO:0007669"/>
    <property type="project" value="UniProtKB-KW"/>
</dbReference>
<keyword evidence="7" id="KW-0527">Neuropeptide</keyword>
<keyword evidence="9" id="KW-1185">Reference proteome</keyword>
<dbReference type="eggNOG" id="ENOG502THRV">
    <property type="taxonomic scope" value="Eukaryota"/>
</dbReference>
<dbReference type="InterPro" id="IPR051041">
    <property type="entry name" value="FMRFamide-related_np"/>
</dbReference>
<evidence type="ECO:0000313" key="9">
    <source>
        <dbReference type="Proteomes" id="UP000095282"/>
    </source>
</evidence>
<evidence type="ECO:0000313" key="10">
    <source>
        <dbReference type="WBParaSite" id="Csp11.Scaffold171.g648.t1"/>
    </source>
</evidence>
<organism evidence="9 10">
    <name type="scientific">Caenorhabditis tropicalis</name>
    <dbReference type="NCBI Taxonomy" id="1561998"/>
    <lineage>
        <taxon>Eukaryota</taxon>
        <taxon>Metazoa</taxon>
        <taxon>Ecdysozoa</taxon>
        <taxon>Nematoda</taxon>
        <taxon>Chromadorea</taxon>
        <taxon>Rhabditida</taxon>
        <taxon>Rhabditina</taxon>
        <taxon>Rhabditomorpha</taxon>
        <taxon>Rhabditoidea</taxon>
        <taxon>Rhabditidae</taxon>
        <taxon>Peloderinae</taxon>
        <taxon>Caenorhabditis</taxon>
    </lineage>
</organism>
<dbReference type="Proteomes" id="UP000095282">
    <property type="component" value="Unplaced"/>
</dbReference>
<comment type="similarity">
    <text evidence="2">Belongs to the FARP (FMRFamide related peptide) family.</text>
</comment>
<name>A0A1I7SXT9_9PELO</name>
<evidence type="ECO:0000256" key="2">
    <source>
        <dbReference type="ARBA" id="ARBA00006356"/>
    </source>
</evidence>
<evidence type="ECO:0000256" key="7">
    <source>
        <dbReference type="ARBA" id="ARBA00023320"/>
    </source>
</evidence>
<dbReference type="InterPro" id="IPR002544">
    <property type="entry name" value="FMRFamid-related_peptide-like"/>
</dbReference>
<comment type="subcellular location">
    <subcellularLocation>
        <location evidence="1">Secreted</location>
    </subcellularLocation>
</comment>
<dbReference type="STRING" id="1561998.A0A1I7SXT9"/>
<dbReference type="PANTHER" id="PTHR20986">
    <property type="entry name" value="FMRFAMIDE-RELATED PEPTIDES"/>
    <property type="match status" value="1"/>
</dbReference>
<proteinExistence type="inferred from homology"/>
<keyword evidence="3" id="KW-0964">Secreted</keyword>
<sequence>MLVKLVLIACCLLFSSSNGASMEEIQSEKFCEKFPTLHMCRLKEELTGSLVELQYLLQDGINVGGQQQPAGAQEVQKRKSAFVRFGKRSAPEEEGMEMEKRKSAFVRFGRSIGMEPQLTEKRKSQYIRFGK</sequence>
<keyword evidence="5 8" id="KW-0732">Signal</keyword>
<evidence type="ECO:0000256" key="6">
    <source>
        <dbReference type="ARBA" id="ARBA00022815"/>
    </source>
</evidence>
<protein>
    <submittedName>
        <fullName evidence="10">FMRFamide-like peptide</fullName>
    </submittedName>
</protein>
<keyword evidence="4" id="KW-0165">Cleavage on pair of basic residues</keyword>
<dbReference type="GO" id="GO:0005576">
    <property type="term" value="C:extracellular region"/>
    <property type="evidence" value="ECO:0007669"/>
    <property type="project" value="UniProtKB-SubCell"/>
</dbReference>
<evidence type="ECO:0000256" key="3">
    <source>
        <dbReference type="ARBA" id="ARBA00022525"/>
    </source>
</evidence>
<dbReference type="PANTHER" id="PTHR20986:SF13">
    <property type="entry name" value="FMRF-LIKE PEPTIDE"/>
    <property type="match status" value="1"/>
</dbReference>
<dbReference type="Pfam" id="PF01581">
    <property type="entry name" value="FARP"/>
    <property type="match status" value="3"/>
</dbReference>